<dbReference type="EMBL" id="BAABIW010000009">
    <property type="protein sequence ID" value="GAA5022356.1"/>
    <property type="molecule type" value="Genomic_DNA"/>
</dbReference>
<reference evidence="6" key="1">
    <citation type="journal article" date="2019" name="Int. J. Syst. Evol. Microbiol.">
        <title>The Global Catalogue of Microorganisms (GCM) 10K type strain sequencing project: providing services to taxonomists for standard genome sequencing and annotation.</title>
        <authorList>
            <consortium name="The Broad Institute Genomics Platform"/>
            <consortium name="The Broad Institute Genome Sequencing Center for Infectious Disease"/>
            <person name="Wu L."/>
            <person name="Ma J."/>
        </authorList>
    </citation>
    <scope>NUCLEOTIDE SEQUENCE [LARGE SCALE GENOMIC DNA]</scope>
    <source>
        <strain evidence="6">JCM 17687</strain>
    </source>
</reference>
<comment type="caution">
    <text evidence="5">The sequence shown here is derived from an EMBL/GenBank/DDBJ whole genome shotgun (WGS) entry which is preliminary data.</text>
</comment>
<organism evidence="5 6">
    <name type="scientific">Terrabacter aeriphilus</name>
    <dbReference type="NCBI Taxonomy" id="515662"/>
    <lineage>
        <taxon>Bacteria</taxon>
        <taxon>Bacillati</taxon>
        <taxon>Actinomycetota</taxon>
        <taxon>Actinomycetes</taxon>
        <taxon>Micrococcales</taxon>
        <taxon>Intrasporangiaceae</taxon>
        <taxon>Terrabacter</taxon>
    </lineage>
</organism>
<evidence type="ECO:0000256" key="2">
    <source>
        <dbReference type="ARBA" id="ARBA00023125"/>
    </source>
</evidence>
<dbReference type="CDD" id="cd00090">
    <property type="entry name" value="HTH_ARSR"/>
    <property type="match status" value="1"/>
</dbReference>
<dbReference type="Gene3D" id="1.10.10.10">
    <property type="entry name" value="Winged helix-like DNA-binding domain superfamily/Winged helix DNA-binding domain"/>
    <property type="match status" value="1"/>
</dbReference>
<dbReference type="Proteomes" id="UP001500427">
    <property type="component" value="Unassembled WGS sequence"/>
</dbReference>
<dbReference type="NCBIfam" id="NF033788">
    <property type="entry name" value="HTH_metalloreg"/>
    <property type="match status" value="1"/>
</dbReference>
<dbReference type="PROSITE" id="PS50987">
    <property type="entry name" value="HTH_ARSR_2"/>
    <property type="match status" value="1"/>
</dbReference>
<keyword evidence="1" id="KW-0805">Transcription regulation</keyword>
<dbReference type="PANTHER" id="PTHR33154">
    <property type="entry name" value="TRANSCRIPTIONAL REGULATOR, ARSR FAMILY"/>
    <property type="match status" value="1"/>
</dbReference>
<dbReference type="InterPro" id="IPR051081">
    <property type="entry name" value="HTH_MetalResp_TranReg"/>
</dbReference>
<keyword evidence="2" id="KW-0238">DNA-binding</keyword>
<dbReference type="Pfam" id="PF12840">
    <property type="entry name" value="HTH_20"/>
    <property type="match status" value="1"/>
</dbReference>
<dbReference type="PRINTS" id="PR00778">
    <property type="entry name" value="HTHARSR"/>
</dbReference>
<evidence type="ECO:0000256" key="1">
    <source>
        <dbReference type="ARBA" id="ARBA00023015"/>
    </source>
</evidence>
<accession>A0ABP9J9L9</accession>
<protein>
    <submittedName>
        <fullName evidence="5">Metalloregulator ArsR/SmtB family transcription factor</fullName>
    </submittedName>
</protein>
<evidence type="ECO:0000313" key="5">
    <source>
        <dbReference type="EMBL" id="GAA5022356.1"/>
    </source>
</evidence>
<dbReference type="SMART" id="SM00418">
    <property type="entry name" value="HTH_ARSR"/>
    <property type="match status" value="1"/>
</dbReference>
<name>A0ABP9J9L9_9MICO</name>
<dbReference type="InterPro" id="IPR011991">
    <property type="entry name" value="ArsR-like_HTH"/>
</dbReference>
<dbReference type="InterPro" id="IPR001845">
    <property type="entry name" value="HTH_ArsR_DNA-bd_dom"/>
</dbReference>
<evidence type="ECO:0000259" key="4">
    <source>
        <dbReference type="PROSITE" id="PS50987"/>
    </source>
</evidence>
<dbReference type="SUPFAM" id="SSF46785">
    <property type="entry name" value="Winged helix' DNA-binding domain"/>
    <property type="match status" value="1"/>
</dbReference>
<sequence>MNGTWEALADPTRRSIVEHLASGELTAGEVAARFDASRPGISRHLRVLREAGVVEAQERGRQRVYRLAPAALDELEQWCRDVRMFWGQRLDALDTEIARGARARRQEQA</sequence>
<keyword evidence="6" id="KW-1185">Reference proteome</keyword>
<evidence type="ECO:0000256" key="3">
    <source>
        <dbReference type="ARBA" id="ARBA00023163"/>
    </source>
</evidence>
<proteinExistence type="predicted"/>
<dbReference type="InterPro" id="IPR036390">
    <property type="entry name" value="WH_DNA-bd_sf"/>
</dbReference>
<gene>
    <name evidence="5" type="ORF">GCM10023258_12540</name>
</gene>
<dbReference type="InterPro" id="IPR036388">
    <property type="entry name" value="WH-like_DNA-bd_sf"/>
</dbReference>
<keyword evidence="3" id="KW-0804">Transcription</keyword>
<dbReference type="PANTHER" id="PTHR33154:SF33">
    <property type="entry name" value="TRANSCRIPTIONAL REPRESSOR SDPR"/>
    <property type="match status" value="1"/>
</dbReference>
<dbReference type="RefSeq" id="WP_345506593.1">
    <property type="nucleotide sequence ID" value="NZ_BAABIW010000009.1"/>
</dbReference>
<feature type="domain" description="HTH arsR-type" evidence="4">
    <location>
        <begin position="1"/>
        <end position="87"/>
    </location>
</feature>
<evidence type="ECO:0000313" key="6">
    <source>
        <dbReference type="Proteomes" id="UP001500427"/>
    </source>
</evidence>